<reference evidence="5" key="1">
    <citation type="submission" date="2022-03" db="EMBL/GenBank/DDBJ databases">
        <title>Draft genome sequence of Aduncisulcus paluster, a free-living microaerophilic Fornicata.</title>
        <authorList>
            <person name="Yuyama I."/>
            <person name="Kume K."/>
            <person name="Tamura T."/>
            <person name="Inagaki Y."/>
            <person name="Hashimoto T."/>
        </authorList>
    </citation>
    <scope>NUCLEOTIDE SEQUENCE</scope>
    <source>
        <strain evidence="5">NY0171</strain>
    </source>
</reference>
<feature type="non-terminal residue" evidence="5">
    <location>
        <position position="307"/>
    </location>
</feature>
<evidence type="ECO:0000313" key="6">
    <source>
        <dbReference type="Proteomes" id="UP001057375"/>
    </source>
</evidence>
<evidence type="ECO:0000256" key="1">
    <source>
        <dbReference type="ARBA" id="ARBA00022598"/>
    </source>
</evidence>
<organism evidence="5 6">
    <name type="scientific">Aduncisulcus paluster</name>
    <dbReference type="NCBI Taxonomy" id="2918883"/>
    <lineage>
        <taxon>Eukaryota</taxon>
        <taxon>Metamonada</taxon>
        <taxon>Carpediemonas-like organisms</taxon>
        <taxon>Aduncisulcus</taxon>
    </lineage>
</organism>
<gene>
    <name evidence="5" type="ORF">ADUPG1_010050</name>
</gene>
<dbReference type="SMART" id="SM00881">
    <property type="entry name" value="CoA_binding"/>
    <property type="match status" value="1"/>
</dbReference>
<dbReference type="InterPro" id="IPR032875">
    <property type="entry name" value="Succ_CoA_lig_flav_dom"/>
</dbReference>
<keyword evidence="6" id="KW-1185">Reference proteome</keyword>
<dbReference type="SUPFAM" id="SSF52210">
    <property type="entry name" value="Succinyl-CoA synthetase domains"/>
    <property type="match status" value="1"/>
</dbReference>
<dbReference type="SUPFAM" id="SSF51735">
    <property type="entry name" value="NAD(P)-binding Rossmann-fold domains"/>
    <property type="match status" value="1"/>
</dbReference>
<evidence type="ECO:0000256" key="2">
    <source>
        <dbReference type="ARBA" id="ARBA00022741"/>
    </source>
</evidence>
<dbReference type="InterPro" id="IPR036291">
    <property type="entry name" value="NAD(P)-bd_dom_sf"/>
</dbReference>
<keyword evidence="3" id="KW-0067">ATP-binding</keyword>
<dbReference type="InterPro" id="IPR016102">
    <property type="entry name" value="Succinyl-CoA_synth-like"/>
</dbReference>
<keyword evidence="1" id="KW-0436">Ligase</keyword>
<sequence length="307" mass="32302">MDAIFKPNVVAIVGASERVGVGRTLVENMHHPDFKGEIYPISLKRETILGHKAYKTVGDCPKIPDLVIIAIRAKFVPACVKECCDLGVKGLVIISAGFKEMGPPGIALEDEILKHIKKSGTRLVGPNVLGVMTPNFGLNATFAACMGNKGHMCFLSQSGAMCTAMLDWSELTGLGFSAFVSVGSMLDVDWGDLIRYFGDDKDTNAIICYVEGIGDAASFFNAAREVAPKKPIVLIKAGRTDAGSAAAASHTGSLTGADDVLDAVLERAGVLRVTDIQDLFALGQTIATQPLPKGKHMSIVTNAGGPG</sequence>
<dbReference type="EMBL" id="BQXS01011421">
    <property type="protein sequence ID" value="GKT37216.1"/>
    <property type="molecule type" value="Genomic_DNA"/>
</dbReference>
<dbReference type="Pfam" id="PF13607">
    <property type="entry name" value="Succ_CoA_lig"/>
    <property type="match status" value="1"/>
</dbReference>
<dbReference type="Gene3D" id="3.40.50.720">
    <property type="entry name" value="NAD(P)-binding Rossmann-like Domain"/>
    <property type="match status" value="1"/>
</dbReference>
<dbReference type="Gene3D" id="3.40.50.261">
    <property type="entry name" value="Succinyl-CoA synthetase domains"/>
    <property type="match status" value="1"/>
</dbReference>
<protein>
    <submittedName>
        <fullName evidence="5">Acetyl CoA synthetase subunit alpha</fullName>
    </submittedName>
</protein>
<name>A0ABQ5KYU8_9EUKA</name>
<dbReference type="Pfam" id="PF13380">
    <property type="entry name" value="CoA_binding_2"/>
    <property type="match status" value="1"/>
</dbReference>
<accession>A0ABQ5KYU8</accession>
<dbReference type="InterPro" id="IPR003781">
    <property type="entry name" value="CoA-bd"/>
</dbReference>
<feature type="domain" description="CoA-binding" evidence="4">
    <location>
        <begin position="4"/>
        <end position="98"/>
    </location>
</feature>
<keyword evidence="2" id="KW-0547">Nucleotide-binding</keyword>
<proteinExistence type="predicted"/>
<evidence type="ECO:0000259" key="4">
    <source>
        <dbReference type="SMART" id="SM00881"/>
    </source>
</evidence>
<dbReference type="PANTHER" id="PTHR43334:SF1">
    <property type="entry name" value="3-HYDROXYPROPIONATE--COA LIGASE [ADP-FORMING]"/>
    <property type="match status" value="1"/>
</dbReference>
<dbReference type="Proteomes" id="UP001057375">
    <property type="component" value="Unassembled WGS sequence"/>
</dbReference>
<evidence type="ECO:0000313" key="5">
    <source>
        <dbReference type="EMBL" id="GKT37216.1"/>
    </source>
</evidence>
<comment type="caution">
    <text evidence="5">The sequence shown here is derived from an EMBL/GenBank/DDBJ whole genome shotgun (WGS) entry which is preliminary data.</text>
</comment>
<evidence type="ECO:0000256" key="3">
    <source>
        <dbReference type="ARBA" id="ARBA00022840"/>
    </source>
</evidence>
<dbReference type="PANTHER" id="PTHR43334">
    <property type="entry name" value="ACETATE--COA LIGASE [ADP-FORMING]"/>
    <property type="match status" value="1"/>
</dbReference>
<dbReference type="InterPro" id="IPR051538">
    <property type="entry name" value="Acyl-CoA_Synth/Transferase"/>
</dbReference>